<evidence type="ECO:0000313" key="4">
    <source>
        <dbReference type="Proteomes" id="UP001412067"/>
    </source>
</evidence>
<sequence length="124" mass="14026">MEEDFDEEEVWPVIMESGDDSPKTGKPNALGEEKSAAAVIRQSAPVNIPNWAKIYKKGEKDDGFEEEDEDEEEDRVPPHVWIAKKMARSQISSFSVCEGAGRTLKGRDQRKVRDEVLTRTGFLE</sequence>
<gene>
    <name evidence="3" type="ORF">KSP40_PGU006006</name>
</gene>
<comment type="caution">
    <text evidence="3">The sequence shown here is derived from an EMBL/GenBank/DDBJ whole genome shotgun (WGS) entry which is preliminary data.</text>
</comment>
<organism evidence="3 4">
    <name type="scientific">Platanthera guangdongensis</name>
    <dbReference type="NCBI Taxonomy" id="2320717"/>
    <lineage>
        <taxon>Eukaryota</taxon>
        <taxon>Viridiplantae</taxon>
        <taxon>Streptophyta</taxon>
        <taxon>Embryophyta</taxon>
        <taxon>Tracheophyta</taxon>
        <taxon>Spermatophyta</taxon>
        <taxon>Magnoliopsida</taxon>
        <taxon>Liliopsida</taxon>
        <taxon>Asparagales</taxon>
        <taxon>Orchidaceae</taxon>
        <taxon>Orchidoideae</taxon>
        <taxon>Orchideae</taxon>
        <taxon>Orchidinae</taxon>
        <taxon>Platanthera</taxon>
    </lineage>
</organism>
<feature type="compositionally biased region" description="Acidic residues" evidence="2">
    <location>
        <begin position="1"/>
        <end position="10"/>
    </location>
</feature>
<reference evidence="3 4" key="1">
    <citation type="journal article" date="2022" name="Nat. Plants">
        <title>Genomes of leafy and leafless Platanthera orchids illuminate the evolution of mycoheterotrophy.</title>
        <authorList>
            <person name="Li M.H."/>
            <person name="Liu K.W."/>
            <person name="Li Z."/>
            <person name="Lu H.C."/>
            <person name="Ye Q.L."/>
            <person name="Zhang D."/>
            <person name="Wang J.Y."/>
            <person name="Li Y.F."/>
            <person name="Zhong Z.M."/>
            <person name="Liu X."/>
            <person name="Yu X."/>
            <person name="Liu D.K."/>
            <person name="Tu X.D."/>
            <person name="Liu B."/>
            <person name="Hao Y."/>
            <person name="Liao X.Y."/>
            <person name="Jiang Y.T."/>
            <person name="Sun W.H."/>
            <person name="Chen J."/>
            <person name="Chen Y.Q."/>
            <person name="Ai Y."/>
            <person name="Zhai J.W."/>
            <person name="Wu S.S."/>
            <person name="Zhou Z."/>
            <person name="Hsiao Y.Y."/>
            <person name="Wu W.L."/>
            <person name="Chen Y.Y."/>
            <person name="Lin Y.F."/>
            <person name="Hsu J.L."/>
            <person name="Li C.Y."/>
            <person name="Wang Z.W."/>
            <person name="Zhao X."/>
            <person name="Zhong W.Y."/>
            <person name="Ma X.K."/>
            <person name="Ma L."/>
            <person name="Huang J."/>
            <person name="Chen G.Z."/>
            <person name="Huang M.Z."/>
            <person name="Huang L."/>
            <person name="Peng D.H."/>
            <person name="Luo Y.B."/>
            <person name="Zou S.Q."/>
            <person name="Chen S.P."/>
            <person name="Lan S."/>
            <person name="Tsai W.C."/>
            <person name="Van de Peer Y."/>
            <person name="Liu Z.J."/>
        </authorList>
    </citation>
    <scope>NUCLEOTIDE SEQUENCE [LARGE SCALE GENOMIC DNA]</scope>
    <source>
        <strain evidence="3">Lor288</strain>
    </source>
</reference>
<proteinExistence type="inferred from homology"/>
<evidence type="ECO:0000256" key="2">
    <source>
        <dbReference type="SAM" id="MobiDB-lite"/>
    </source>
</evidence>
<name>A0ABR2M9K1_9ASPA</name>
<keyword evidence="4" id="KW-1185">Reference proteome</keyword>
<comment type="similarity">
    <text evidence="1">Belongs to the senescence regulator S40 family.</text>
</comment>
<feature type="region of interest" description="Disordered" evidence="2">
    <location>
        <begin position="1"/>
        <end position="32"/>
    </location>
</feature>
<dbReference type="Pfam" id="PF04520">
    <property type="entry name" value="Senescence_reg"/>
    <property type="match status" value="1"/>
</dbReference>
<dbReference type="PANTHER" id="PTHR33083">
    <property type="entry name" value="EXPRESSED PROTEIN"/>
    <property type="match status" value="1"/>
</dbReference>
<evidence type="ECO:0000313" key="3">
    <source>
        <dbReference type="EMBL" id="KAK8960566.1"/>
    </source>
</evidence>
<evidence type="ECO:0008006" key="5">
    <source>
        <dbReference type="Google" id="ProtNLM"/>
    </source>
</evidence>
<feature type="region of interest" description="Disordered" evidence="2">
    <location>
        <begin position="59"/>
        <end position="78"/>
    </location>
</feature>
<dbReference type="InterPro" id="IPR007608">
    <property type="entry name" value="Senescence_reg_S40"/>
</dbReference>
<accession>A0ABR2M9K1</accession>
<dbReference type="PANTHER" id="PTHR33083:SF103">
    <property type="entry name" value="SENESCENCE REGULATOR"/>
    <property type="match status" value="1"/>
</dbReference>
<evidence type="ECO:0000256" key="1">
    <source>
        <dbReference type="ARBA" id="ARBA00034773"/>
    </source>
</evidence>
<protein>
    <recommendedName>
        <fullName evidence="5">Senescence regulator</fullName>
    </recommendedName>
</protein>
<dbReference type="Proteomes" id="UP001412067">
    <property type="component" value="Unassembled WGS sequence"/>
</dbReference>
<feature type="compositionally biased region" description="Acidic residues" evidence="2">
    <location>
        <begin position="62"/>
        <end position="74"/>
    </location>
</feature>
<dbReference type="EMBL" id="JBBWWR010000010">
    <property type="protein sequence ID" value="KAK8960566.1"/>
    <property type="molecule type" value="Genomic_DNA"/>
</dbReference>